<dbReference type="InterPro" id="IPR051210">
    <property type="entry name" value="Ub_ligase/GEF_domain"/>
</dbReference>
<dbReference type="EMBL" id="MCGE01000018">
    <property type="protein sequence ID" value="ORZ12788.1"/>
    <property type="molecule type" value="Genomic_DNA"/>
</dbReference>
<dbReference type="Proteomes" id="UP000193560">
    <property type="component" value="Unassembled WGS sequence"/>
</dbReference>
<sequence>MNTLLGFGSNGSGQLGLGHLEDVNTPQPCIGIPRNEAIKKVVGGGNHSAVLTMSGRLFLAGSSQLGPRQQKVWENRNASKADAVITVGHKPYDDYNWTIYNELYPQHTWHDVACGWAFTLLVNSSGEVFGVGSSAFGELGFVTKQDITELCAIAPELLVDIDSVACGWRHCVALDRGGKVYGWGWGKHGQFGVQDLDHGKPVSIYSPFTIPIPEPISHVACGHLHSLILGALTGKVYGCGVNKNRQIRPANDTANVGFLEYCGKPTNTNNMGDGGTQRTKGWQLTAGWHHSAVLAKGGRLEMWGKDDRGQLQDGIQNAVEVISGSEHSLAVLDNGDIIAWGWNEHGNCTTNKDILLTPVVVDLPVDTGKITILGAGCATSWIGSTPSW</sequence>
<accession>A0A1X2IAI9</accession>
<feature type="repeat" description="RCC1" evidence="2">
    <location>
        <begin position="178"/>
        <end position="232"/>
    </location>
</feature>
<name>A0A1X2IAI9_9FUNG</name>
<keyword evidence="5" id="KW-1185">Reference proteome</keyword>
<dbReference type="PROSITE" id="PS50012">
    <property type="entry name" value="RCC1_3"/>
    <property type="match status" value="3"/>
</dbReference>
<reference evidence="4 5" key="1">
    <citation type="submission" date="2016-07" db="EMBL/GenBank/DDBJ databases">
        <title>Pervasive Adenine N6-methylation of Active Genes in Fungi.</title>
        <authorList>
            <consortium name="DOE Joint Genome Institute"/>
            <person name="Mondo S.J."/>
            <person name="Dannebaum R.O."/>
            <person name="Kuo R.C."/>
            <person name="Labutti K."/>
            <person name="Haridas S."/>
            <person name="Kuo A."/>
            <person name="Salamov A."/>
            <person name="Ahrendt S.R."/>
            <person name="Lipzen A."/>
            <person name="Sullivan W."/>
            <person name="Andreopoulos W.B."/>
            <person name="Clum A."/>
            <person name="Lindquist E."/>
            <person name="Daum C."/>
            <person name="Ramamoorthy G.K."/>
            <person name="Gryganskyi A."/>
            <person name="Culley D."/>
            <person name="Magnuson J.K."/>
            <person name="James T.Y."/>
            <person name="O'Malley M.A."/>
            <person name="Stajich J.E."/>
            <person name="Spatafora J.W."/>
            <person name="Visel A."/>
            <person name="Grigoriev I.V."/>
        </authorList>
    </citation>
    <scope>NUCLEOTIDE SEQUENCE [LARGE SCALE GENOMIC DNA]</scope>
    <source>
        <strain evidence="4 5">NRRL 1336</strain>
    </source>
</reference>
<dbReference type="InterPro" id="IPR058923">
    <property type="entry name" value="RCC1-like_dom"/>
</dbReference>
<evidence type="ECO:0000259" key="3">
    <source>
        <dbReference type="Pfam" id="PF25390"/>
    </source>
</evidence>
<protein>
    <submittedName>
        <fullName evidence="4">Regulator of chromosome condensation 1/beta-lactamase-inhibitor protein II</fullName>
    </submittedName>
</protein>
<dbReference type="PANTHER" id="PTHR22870:SF408">
    <property type="entry name" value="OS09G0560450 PROTEIN"/>
    <property type="match status" value="1"/>
</dbReference>
<dbReference type="InterPro" id="IPR000408">
    <property type="entry name" value="Reg_chr_condens"/>
</dbReference>
<feature type="domain" description="RCC1-like" evidence="3">
    <location>
        <begin position="4"/>
        <end position="380"/>
    </location>
</feature>
<dbReference type="InterPro" id="IPR009091">
    <property type="entry name" value="RCC1/BLIP-II"/>
</dbReference>
<dbReference type="PANTHER" id="PTHR22870">
    <property type="entry name" value="REGULATOR OF CHROMOSOME CONDENSATION"/>
    <property type="match status" value="1"/>
</dbReference>
<evidence type="ECO:0000313" key="5">
    <source>
        <dbReference type="Proteomes" id="UP000193560"/>
    </source>
</evidence>
<comment type="caution">
    <text evidence="4">The sequence shown here is derived from an EMBL/GenBank/DDBJ whole genome shotgun (WGS) entry which is preliminary data.</text>
</comment>
<keyword evidence="1" id="KW-0677">Repeat</keyword>
<feature type="repeat" description="RCC1" evidence="2">
    <location>
        <begin position="2"/>
        <end position="54"/>
    </location>
</feature>
<dbReference type="AlphaFoldDB" id="A0A1X2IAI9"/>
<evidence type="ECO:0000256" key="1">
    <source>
        <dbReference type="ARBA" id="ARBA00022737"/>
    </source>
</evidence>
<dbReference type="SUPFAM" id="SSF50985">
    <property type="entry name" value="RCC1/BLIP-II"/>
    <property type="match status" value="2"/>
</dbReference>
<proteinExistence type="predicted"/>
<dbReference type="Pfam" id="PF25390">
    <property type="entry name" value="WD40_RLD"/>
    <property type="match status" value="1"/>
</dbReference>
<evidence type="ECO:0000313" key="4">
    <source>
        <dbReference type="EMBL" id="ORZ12788.1"/>
    </source>
</evidence>
<feature type="repeat" description="RCC1" evidence="2">
    <location>
        <begin position="126"/>
        <end position="177"/>
    </location>
</feature>
<dbReference type="Gene3D" id="2.130.10.30">
    <property type="entry name" value="Regulator of chromosome condensation 1/beta-lactamase-inhibitor protein II"/>
    <property type="match status" value="3"/>
</dbReference>
<dbReference type="STRING" id="90262.A0A1X2IAI9"/>
<dbReference type="OrthoDB" id="5370059at2759"/>
<organism evidence="4 5">
    <name type="scientific">Absidia repens</name>
    <dbReference type="NCBI Taxonomy" id="90262"/>
    <lineage>
        <taxon>Eukaryota</taxon>
        <taxon>Fungi</taxon>
        <taxon>Fungi incertae sedis</taxon>
        <taxon>Mucoromycota</taxon>
        <taxon>Mucoromycotina</taxon>
        <taxon>Mucoromycetes</taxon>
        <taxon>Mucorales</taxon>
        <taxon>Cunninghamellaceae</taxon>
        <taxon>Absidia</taxon>
    </lineage>
</organism>
<dbReference type="PRINTS" id="PR00633">
    <property type="entry name" value="RCCNDNSATION"/>
</dbReference>
<evidence type="ECO:0000256" key="2">
    <source>
        <dbReference type="PROSITE-ProRule" id="PRU00235"/>
    </source>
</evidence>
<gene>
    <name evidence="4" type="ORF">BCR42DRAFT_419984</name>
</gene>